<protein>
    <submittedName>
        <fullName evidence="5">Unsaturated chondroitin disaccharide hydrolase</fullName>
    </submittedName>
</protein>
<evidence type="ECO:0000256" key="3">
    <source>
        <dbReference type="PIRSR" id="PIRSR610905-1"/>
    </source>
</evidence>
<feature type="binding site" evidence="4">
    <location>
        <position position="212"/>
    </location>
    <ligand>
        <name>substrate</name>
    </ligand>
</feature>
<feature type="binding site" evidence="4">
    <location>
        <position position="343"/>
    </location>
    <ligand>
        <name>substrate</name>
    </ligand>
</feature>
<evidence type="ECO:0000256" key="2">
    <source>
        <dbReference type="ARBA" id="ARBA00038358"/>
    </source>
</evidence>
<dbReference type="RefSeq" id="WP_076489903.1">
    <property type="nucleotide sequence ID" value="NZ_FTMS01000027.1"/>
</dbReference>
<dbReference type="GO" id="GO:0052757">
    <property type="term" value="F:chondroitin hydrolase activity"/>
    <property type="evidence" value="ECO:0007669"/>
    <property type="project" value="TreeGrafter"/>
</dbReference>
<feature type="binding site" evidence="4">
    <location>
        <position position="226"/>
    </location>
    <ligand>
        <name>substrate</name>
    </ligand>
</feature>
<feature type="binding site" evidence="4">
    <location>
        <position position="230"/>
    </location>
    <ligand>
        <name>substrate</name>
    </ligand>
</feature>
<feature type="binding site" evidence="4">
    <location>
        <position position="93"/>
    </location>
    <ligand>
        <name>substrate</name>
    </ligand>
</feature>
<feature type="active site" description="Nucleophile" evidence="3">
    <location>
        <position position="93"/>
    </location>
</feature>
<gene>
    <name evidence="5" type="ORF">SAMN05920897_1277</name>
</gene>
<evidence type="ECO:0000256" key="4">
    <source>
        <dbReference type="PIRSR" id="PIRSR610905-2"/>
    </source>
</evidence>
<accession>A0A1N6XLW3</accession>
<evidence type="ECO:0000313" key="5">
    <source>
        <dbReference type="EMBL" id="SIR03366.1"/>
    </source>
</evidence>
<dbReference type="PANTHER" id="PTHR36845:SF1">
    <property type="entry name" value="HYDROLASE, PUTATIVE (AFU_ORTHOLOGUE AFUA_7G05090)-RELATED"/>
    <property type="match status" value="1"/>
</dbReference>
<feature type="active site" description="Proton donor" evidence="3">
    <location>
        <position position="154"/>
    </location>
</feature>
<comment type="similarity">
    <text evidence="2">Belongs to the glycosyl hydrolase 88 family.</text>
</comment>
<dbReference type="Gene3D" id="1.50.10.10">
    <property type="match status" value="1"/>
</dbReference>
<dbReference type="EMBL" id="FTMS01000027">
    <property type="protein sequence ID" value="SIR03366.1"/>
    <property type="molecule type" value="Genomic_DNA"/>
</dbReference>
<feature type="binding site" evidence="4">
    <location>
        <position position="214"/>
    </location>
    <ligand>
        <name>substrate</name>
    </ligand>
</feature>
<keyword evidence="6" id="KW-1185">Reference proteome</keyword>
<dbReference type="PANTHER" id="PTHR36845">
    <property type="entry name" value="HYDROLASE, PUTATIVE (AFU_ORTHOLOGUE AFUA_7G05090)-RELATED"/>
    <property type="match status" value="1"/>
</dbReference>
<dbReference type="InterPro" id="IPR010905">
    <property type="entry name" value="Glyco_hydro_88"/>
</dbReference>
<sequence>MDEIDVYRSIGHCIRQIEQNMAVFYEDCYPAAASVNNVYPVVGNDCWTGGFWSGQLWLAYEWTGDDRFRKAAEKQLPGYQRRLDERIAIDHHDMGFLYIPSCVAAWKLTGNRDARDTALQAADQLMNRFHEKAGIFQAWGDLSDPDQSGKMIIDCTLNVPLLFWASCESGKSHYREAAERHLKASVKYLVRDDSTTFHCYVFDAASGDPIKGVTAQGASDDSCWTRGQVWGIYGFALAMRLMQDTVFLDASVDLSEYYISHLPEDMIPYWDMVFQSGGEERDSSAAAIAAAGMLELSDLMTEEDKATKRRYYDIAIHSLRALDAYQNCDARPGQGLLLHSVYSKPHNNGVDESTLWGDYFYLEALMNAARKRPSYWYS</sequence>
<dbReference type="AlphaFoldDB" id="A0A1N6XLW3"/>
<keyword evidence="1 5" id="KW-0378">Hydrolase</keyword>
<dbReference type="SUPFAM" id="SSF48208">
    <property type="entry name" value="Six-hairpin glycosidases"/>
    <property type="match status" value="1"/>
</dbReference>
<dbReference type="InterPro" id="IPR008928">
    <property type="entry name" value="6-hairpin_glycosidase_sf"/>
</dbReference>
<name>A0A1N6XLW3_9SPIO</name>
<dbReference type="Pfam" id="PF07470">
    <property type="entry name" value="Glyco_hydro_88"/>
    <property type="match status" value="1"/>
</dbReference>
<reference evidence="5 6" key="1">
    <citation type="submission" date="2017-01" db="EMBL/GenBank/DDBJ databases">
        <authorList>
            <person name="Mah S.A."/>
            <person name="Swanson W.J."/>
            <person name="Moy G.W."/>
            <person name="Vacquier V.D."/>
        </authorList>
    </citation>
    <scope>NUCLEOTIDE SEQUENCE [LARGE SCALE GENOMIC DNA]</scope>
    <source>
        <strain evidence="5 6">ASpG1</strain>
    </source>
</reference>
<dbReference type="OrthoDB" id="428577at2"/>
<dbReference type="Proteomes" id="UP000186400">
    <property type="component" value="Unassembled WGS sequence"/>
</dbReference>
<evidence type="ECO:0000256" key="1">
    <source>
        <dbReference type="ARBA" id="ARBA00022801"/>
    </source>
</evidence>
<feature type="binding site" evidence="4">
    <location>
        <position position="154"/>
    </location>
    <ligand>
        <name>substrate</name>
    </ligand>
</feature>
<organism evidence="5 6">
    <name type="scientific">Alkalispirochaeta americana</name>
    <dbReference type="NCBI Taxonomy" id="159291"/>
    <lineage>
        <taxon>Bacteria</taxon>
        <taxon>Pseudomonadati</taxon>
        <taxon>Spirochaetota</taxon>
        <taxon>Spirochaetia</taxon>
        <taxon>Spirochaetales</taxon>
        <taxon>Spirochaetaceae</taxon>
        <taxon>Alkalispirochaeta</taxon>
    </lineage>
</organism>
<proteinExistence type="inferred from homology"/>
<dbReference type="STRING" id="159291.SAMN05920897_1277"/>
<evidence type="ECO:0000313" key="6">
    <source>
        <dbReference type="Proteomes" id="UP000186400"/>
    </source>
</evidence>
<dbReference type="GO" id="GO:0000272">
    <property type="term" value="P:polysaccharide catabolic process"/>
    <property type="evidence" value="ECO:0007669"/>
    <property type="project" value="TreeGrafter"/>
</dbReference>
<dbReference type="InterPro" id="IPR052369">
    <property type="entry name" value="UG_Glycosaminoglycan_Hydrolase"/>
</dbReference>
<dbReference type="InterPro" id="IPR012341">
    <property type="entry name" value="6hp_glycosidase-like_sf"/>
</dbReference>